<name>A0AAQ3WI89_PASNO</name>
<evidence type="ECO:0000259" key="5">
    <source>
        <dbReference type="PROSITE" id="PS50822"/>
    </source>
</evidence>
<dbReference type="Gene3D" id="3.40.50.2300">
    <property type="match status" value="1"/>
</dbReference>
<dbReference type="PROSITE" id="PS50822">
    <property type="entry name" value="PIWI"/>
    <property type="match status" value="2"/>
</dbReference>
<evidence type="ECO:0000256" key="3">
    <source>
        <dbReference type="SAM" id="MobiDB-lite"/>
    </source>
</evidence>
<dbReference type="SUPFAM" id="SSF53098">
    <property type="entry name" value="Ribonuclease H-like"/>
    <property type="match status" value="2"/>
</dbReference>
<dbReference type="SUPFAM" id="SSF101690">
    <property type="entry name" value="PAZ domain"/>
    <property type="match status" value="1"/>
</dbReference>
<reference evidence="6 7" key="1">
    <citation type="submission" date="2024-02" db="EMBL/GenBank/DDBJ databases">
        <title>High-quality chromosome-scale genome assembly of Pensacola bahiagrass (Paspalum notatum Flugge var. saurae).</title>
        <authorList>
            <person name="Vega J.M."/>
            <person name="Podio M."/>
            <person name="Orjuela J."/>
            <person name="Siena L.A."/>
            <person name="Pessino S.C."/>
            <person name="Combes M.C."/>
            <person name="Mariac C."/>
            <person name="Albertini E."/>
            <person name="Pupilli F."/>
            <person name="Ortiz J.P.A."/>
            <person name="Leblanc O."/>
        </authorList>
    </citation>
    <scope>NUCLEOTIDE SEQUENCE [LARGE SCALE GENOMIC DNA]</scope>
    <source>
        <strain evidence="6">R1</strain>
        <tissue evidence="6">Leaf</tissue>
    </source>
</reference>
<dbReference type="Pfam" id="PF02170">
    <property type="entry name" value="PAZ"/>
    <property type="match status" value="1"/>
</dbReference>
<feature type="domain" description="Piwi" evidence="5">
    <location>
        <begin position="644"/>
        <end position="953"/>
    </location>
</feature>
<feature type="domain" description="Piwi" evidence="5">
    <location>
        <begin position="975"/>
        <end position="1035"/>
    </location>
</feature>
<gene>
    <name evidence="6" type="ORF">U9M48_011998</name>
</gene>
<dbReference type="Gene3D" id="3.30.420.10">
    <property type="entry name" value="Ribonuclease H-like superfamily/Ribonuclease H"/>
    <property type="match status" value="2"/>
</dbReference>
<protein>
    <submittedName>
        <fullName evidence="6">Uncharacterized protein</fullName>
    </submittedName>
</protein>
<dbReference type="PROSITE" id="PS50821">
    <property type="entry name" value="PAZ"/>
    <property type="match status" value="1"/>
</dbReference>
<feature type="domain" description="PAZ" evidence="4">
    <location>
        <begin position="330"/>
        <end position="442"/>
    </location>
</feature>
<dbReference type="PANTHER" id="PTHR22891">
    <property type="entry name" value="EUKARYOTIC TRANSLATION INITIATION FACTOR 2C"/>
    <property type="match status" value="1"/>
</dbReference>
<dbReference type="AlphaFoldDB" id="A0AAQ3WI89"/>
<proteinExistence type="inferred from homology"/>
<dbReference type="Pfam" id="PF02171">
    <property type="entry name" value="Piwi"/>
    <property type="match status" value="2"/>
</dbReference>
<dbReference type="FunFam" id="3.30.420.10:FF:000013">
    <property type="entry name" value="protein argonaute 10-like"/>
    <property type="match status" value="1"/>
</dbReference>
<dbReference type="GO" id="GO:0003723">
    <property type="term" value="F:RNA binding"/>
    <property type="evidence" value="ECO:0007669"/>
    <property type="project" value="InterPro"/>
</dbReference>
<dbReference type="CDD" id="cd02846">
    <property type="entry name" value="PAZ_argonaute_like"/>
    <property type="match status" value="1"/>
</dbReference>
<feature type="compositionally biased region" description="Low complexity" evidence="3">
    <location>
        <begin position="7"/>
        <end position="22"/>
    </location>
</feature>
<feature type="compositionally biased region" description="Low complexity" evidence="3">
    <location>
        <begin position="45"/>
        <end position="63"/>
    </location>
</feature>
<dbReference type="InterPro" id="IPR036397">
    <property type="entry name" value="RNaseH_sf"/>
</dbReference>
<sequence>MGPPSPAAAASASAPASASSSATATGLARGMGSLAVEDTAPPAPAAATSAAPALRPEAPPLSSKGTAPPARPGFGTLGTNIVVRANHFLVQLEDVDICHYDVSLSVSLSLLSITLALHSALAARLVSVSPEPKARRINRALLSEIVKVHGATDLADKKLAYDGSKSLYTAGELPFETKEFVVKLGKEGREIDELCVLLSEFLQFSEYKVTIRYVSRANLHHLQQFLHGQPRDSPHAAIQALDVVLRESPSLKYISVPFLHSLFQQDLVLLELPTIYVTVSRSFFCKQFGSDKIGGGLEYWSGYYQSLRPTQMGLSLNIDVCSTAFYKSITVVQFVKECLGVRNPAQPFSVSDRLKIKKALRGVRVKTTHQQGKTSIYKITGVTSTPPGDLKFIWNEGHQLTVVQYFEQRYKYQLQYTTWPCLQSGSDSNPIYLPMEVCQIIQGQKYPRKLSGAQVASMLKATCRRPQEREQNIIDCTTHFSFPCAQMPFLSLLKKNQMPFLNSDVLAQQINAVSSITFAYLRVVHNNYSADALAMSFQITVANQMANLPARVLSPPTLKYHESGTEKTVVPNVGKWDMINKKIVKGGKVRSWTCINSSWLRPGLVNSILKGLVRACNSIGMSASLDCIEDVVREVHNNAPNLELLVVIIPNDKGHYGKIKRLCETDLGIVSQCINPERKKNNQYFANIALKINVKVGGRNTVLERAFVPNEIPFDIPTIIFGADVTHPVAGDDSSASIAAVVASMDWPEVTMYKALISAQAHRQEIIHDLFCPSTDPEKGTSVNGGMIMELLTSFFKRTGRKPARIIFYRDGVSEGQFSHVLLHEMDAIRKACVALQHDYLPRVTFVVIQKRHHTRLFPDTSGNVLPGTVVDTNICHPSEFDFYLCSHAGIKGTSRPAHYHVLYDENGFSADEMQTLTNNLCYTYARCTRAVSVVPPVYYAHLAAFRARCYNEQAEGNDGGPPGLRMLPQVKDKGTSRPAHYHVLYDENHFSADALQMLTNNLCYTYARCTRSVSVVPPVYYAHLAAFRARYYDEQAEGTDATSVVSGGATSAGGAPPAAFRRLPQVKENVKEVISATATGLARGMGSLAVEDTAPPTPAAATSAAPALRTEAPPLSSKGTAPPARPGFGTLGTNIVVRANHFLVQLEDVDICHYDVSLSVSLSLLSITLALHSALAARLVSASPEPKARRINRALLSEIVKVHGATDLADKKLAYDGSKSLYTAGELPFETKEFVVKLGKEGREM</sequence>
<dbReference type="InterPro" id="IPR045246">
    <property type="entry name" value="Piwi_ago-like"/>
</dbReference>
<dbReference type="SMART" id="SM01163">
    <property type="entry name" value="DUF1785"/>
    <property type="match status" value="1"/>
</dbReference>
<dbReference type="InterPro" id="IPR014811">
    <property type="entry name" value="ArgoL1"/>
</dbReference>
<dbReference type="SMART" id="SM00949">
    <property type="entry name" value="PAZ"/>
    <property type="match status" value="1"/>
</dbReference>
<dbReference type="Proteomes" id="UP001341281">
    <property type="component" value="Chromosome 03"/>
</dbReference>
<evidence type="ECO:0000256" key="2">
    <source>
        <dbReference type="ARBA" id="ARBA00023158"/>
    </source>
</evidence>
<dbReference type="SMART" id="SM00950">
    <property type="entry name" value="Piwi"/>
    <property type="match status" value="1"/>
</dbReference>
<organism evidence="6 7">
    <name type="scientific">Paspalum notatum var. saurae</name>
    <dbReference type="NCBI Taxonomy" id="547442"/>
    <lineage>
        <taxon>Eukaryota</taxon>
        <taxon>Viridiplantae</taxon>
        <taxon>Streptophyta</taxon>
        <taxon>Embryophyta</taxon>
        <taxon>Tracheophyta</taxon>
        <taxon>Spermatophyta</taxon>
        <taxon>Magnoliopsida</taxon>
        <taxon>Liliopsida</taxon>
        <taxon>Poales</taxon>
        <taxon>Poaceae</taxon>
        <taxon>PACMAD clade</taxon>
        <taxon>Panicoideae</taxon>
        <taxon>Andropogonodae</taxon>
        <taxon>Paspaleae</taxon>
        <taxon>Paspalinae</taxon>
        <taxon>Paspalum</taxon>
    </lineage>
</organism>
<dbReference type="Pfam" id="PF16486">
    <property type="entry name" value="ArgoN"/>
    <property type="match status" value="2"/>
</dbReference>
<dbReference type="Gene3D" id="2.170.260.10">
    <property type="entry name" value="paz domain"/>
    <property type="match status" value="1"/>
</dbReference>
<keyword evidence="7" id="KW-1185">Reference proteome</keyword>
<dbReference type="InterPro" id="IPR036085">
    <property type="entry name" value="PAZ_dom_sf"/>
</dbReference>
<comment type="similarity">
    <text evidence="1">Belongs to the argonaute family. Ago subfamily.</text>
</comment>
<keyword evidence="2" id="KW-0943">RNA-mediated gene silencing</keyword>
<evidence type="ECO:0000313" key="6">
    <source>
        <dbReference type="EMBL" id="WVZ62231.1"/>
    </source>
</evidence>
<accession>A0AAQ3WI89</accession>
<feature type="region of interest" description="Disordered" evidence="3">
    <location>
        <begin position="1094"/>
        <end position="1125"/>
    </location>
</feature>
<dbReference type="Pfam" id="PF08699">
    <property type="entry name" value="ArgoL1"/>
    <property type="match status" value="1"/>
</dbReference>
<evidence type="ECO:0000259" key="4">
    <source>
        <dbReference type="PROSITE" id="PS50821"/>
    </source>
</evidence>
<dbReference type="CDD" id="cd04657">
    <property type="entry name" value="Piwi_ago-like"/>
    <property type="match status" value="1"/>
</dbReference>
<feature type="region of interest" description="Disordered" evidence="3">
    <location>
        <begin position="1"/>
        <end position="70"/>
    </location>
</feature>
<dbReference type="InterPro" id="IPR003100">
    <property type="entry name" value="PAZ_dom"/>
</dbReference>
<dbReference type="InterPro" id="IPR003165">
    <property type="entry name" value="Piwi"/>
</dbReference>
<dbReference type="InterPro" id="IPR012337">
    <property type="entry name" value="RNaseH-like_sf"/>
</dbReference>
<dbReference type="GO" id="GO:0031047">
    <property type="term" value="P:regulatory ncRNA-mediated gene silencing"/>
    <property type="evidence" value="ECO:0007669"/>
    <property type="project" value="UniProtKB-KW"/>
</dbReference>
<evidence type="ECO:0000313" key="7">
    <source>
        <dbReference type="Proteomes" id="UP001341281"/>
    </source>
</evidence>
<dbReference type="InterPro" id="IPR032474">
    <property type="entry name" value="Argonaute_N"/>
</dbReference>
<dbReference type="EMBL" id="CP144747">
    <property type="protein sequence ID" value="WVZ62231.1"/>
    <property type="molecule type" value="Genomic_DNA"/>
</dbReference>
<evidence type="ECO:0000256" key="1">
    <source>
        <dbReference type="ARBA" id="ARBA00008201"/>
    </source>
</evidence>